<evidence type="ECO:0000313" key="1">
    <source>
        <dbReference type="EMBL" id="CAI5452475.1"/>
    </source>
</evidence>
<keyword evidence="2" id="KW-1185">Reference proteome</keyword>
<proteinExistence type="predicted"/>
<dbReference type="OrthoDB" id="10053392at2759"/>
<gene>
    <name evidence="1" type="ORF">CAMP_LOCUS15112</name>
</gene>
<dbReference type="Proteomes" id="UP001152747">
    <property type="component" value="Unassembled WGS sequence"/>
</dbReference>
<organism evidence="1 2">
    <name type="scientific">Caenorhabditis angaria</name>
    <dbReference type="NCBI Taxonomy" id="860376"/>
    <lineage>
        <taxon>Eukaryota</taxon>
        <taxon>Metazoa</taxon>
        <taxon>Ecdysozoa</taxon>
        <taxon>Nematoda</taxon>
        <taxon>Chromadorea</taxon>
        <taxon>Rhabditida</taxon>
        <taxon>Rhabditina</taxon>
        <taxon>Rhabditomorpha</taxon>
        <taxon>Rhabditoidea</taxon>
        <taxon>Rhabditidae</taxon>
        <taxon>Peloderinae</taxon>
        <taxon>Caenorhabditis</taxon>
    </lineage>
</organism>
<dbReference type="Pfam" id="PF07801">
    <property type="entry name" value="DUF1647"/>
    <property type="match status" value="1"/>
</dbReference>
<name>A0A9P1IWM1_9PELO</name>
<dbReference type="EMBL" id="CANHGI010000005">
    <property type="protein sequence ID" value="CAI5452475.1"/>
    <property type="molecule type" value="Genomic_DNA"/>
</dbReference>
<comment type="caution">
    <text evidence="1">The sequence shown here is derived from an EMBL/GenBank/DDBJ whole genome shotgun (WGS) entry which is preliminary data.</text>
</comment>
<dbReference type="InterPro" id="IPR012444">
    <property type="entry name" value="DUF1647"/>
</dbReference>
<evidence type="ECO:0000313" key="2">
    <source>
        <dbReference type="Proteomes" id="UP001152747"/>
    </source>
</evidence>
<reference evidence="1" key="1">
    <citation type="submission" date="2022-11" db="EMBL/GenBank/DDBJ databases">
        <authorList>
            <person name="Kikuchi T."/>
        </authorList>
    </citation>
    <scope>NUCLEOTIDE SEQUENCE</scope>
    <source>
        <strain evidence="1">PS1010</strain>
    </source>
</reference>
<sequence>MLGVTFSTFLFSIIVFDKRLNSQDTLDLSDEEAYPKCYCESKSNPELVHNFCYVDPHNHSSVGRKFDCSSLSILENLGTFNFTQSFVDTTKSFRDPKDVIFLSACSDDHLKAVEQTITSVQKFYPNQKYILYDIGISEGNRKMLLSKFKNVEIREFKFSKYPDFVKQLMTYRWKPLIIAEVLQEYPNIWWMDAHIRLVGGNFTDITYQERSTELVNSDIVFFVHSSHSNFATLFPKLLEYIPSGSISLLQSEELGAQLGANIFYVSRTRQTLSFFKWWLLCALDETCMNPPGAQVYCRFGPNRFDSFANCFRFDQSVINLLLLNQFQDYHKYTGSVGYQFVR</sequence>
<accession>A0A9P1IWM1</accession>
<dbReference type="PANTHER" id="PTHR31389:SF4">
    <property type="entry name" value="LD39211P"/>
    <property type="match status" value="1"/>
</dbReference>
<protein>
    <submittedName>
        <fullName evidence="1">Uncharacterized protein</fullName>
    </submittedName>
</protein>
<dbReference type="AlphaFoldDB" id="A0A9P1IWM1"/>
<dbReference type="PANTHER" id="PTHR31389">
    <property type="entry name" value="LD39211P"/>
    <property type="match status" value="1"/>
</dbReference>